<keyword evidence="1" id="KW-0813">Transport</keyword>
<dbReference type="InterPro" id="IPR008635">
    <property type="entry name" value="Coiled_stalk_dom"/>
</dbReference>
<dbReference type="InterPro" id="IPR008640">
    <property type="entry name" value="Adhesin_Head_dom"/>
</dbReference>
<dbReference type="Proteomes" id="UP000031643">
    <property type="component" value="Chromosome"/>
</dbReference>
<keyword evidence="2" id="KW-0653">Protein transport</keyword>
<proteinExistence type="predicted"/>
<dbReference type="InterPro" id="IPR045584">
    <property type="entry name" value="Pilin-like"/>
</dbReference>
<accession>A0A0A8K5F3</accession>
<feature type="domain" description="Trimeric autotransporter adhesin YadA-like head" evidence="4">
    <location>
        <begin position="142"/>
        <end position="168"/>
    </location>
</feature>
<evidence type="ECO:0000256" key="2">
    <source>
        <dbReference type="ARBA" id="ARBA00022927"/>
    </source>
</evidence>
<name>A0A0A8K5F3_9HYPH</name>
<dbReference type="EMBL" id="AP014648">
    <property type="protein sequence ID" value="BAQ18178.1"/>
    <property type="molecule type" value="Genomic_DNA"/>
</dbReference>
<feature type="domain" description="Trimeric autotransporter adhesin YadA-like head" evidence="4">
    <location>
        <begin position="170"/>
        <end position="190"/>
    </location>
</feature>
<evidence type="ECO:0000259" key="4">
    <source>
        <dbReference type="Pfam" id="PF05658"/>
    </source>
</evidence>
<protein>
    <submittedName>
        <fullName evidence="6">Uncharacterized protein</fullName>
    </submittedName>
</protein>
<feature type="domain" description="Trimeric autotransporter adhesin YadA-like head" evidence="4">
    <location>
        <begin position="74"/>
        <end position="98"/>
    </location>
</feature>
<feature type="domain" description="Trimeric autotransporter adhesin YadA-like stalk" evidence="5">
    <location>
        <begin position="200"/>
        <end position="241"/>
    </location>
</feature>
<dbReference type="AlphaFoldDB" id="A0A0A8K5F3"/>
<gene>
    <name evidence="6" type="ORF">GL4_2744</name>
</gene>
<dbReference type="STRING" id="1384459.GL4_2744"/>
<dbReference type="OrthoDB" id="1631723at2"/>
<dbReference type="Pfam" id="PF05662">
    <property type="entry name" value="YadA_stalk"/>
    <property type="match status" value="1"/>
</dbReference>
<feature type="chain" id="PRO_5002055669" evidence="3">
    <location>
        <begin position="29"/>
        <end position="456"/>
    </location>
</feature>
<feature type="domain" description="Trimeric autotransporter adhesin YadA-like head" evidence="4">
    <location>
        <begin position="257"/>
        <end position="282"/>
    </location>
</feature>
<feature type="signal peptide" evidence="3">
    <location>
        <begin position="1"/>
        <end position="28"/>
    </location>
</feature>
<feature type="domain" description="Trimeric autotransporter adhesin YadA-like head" evidence="4">
    <location>
        <begin position="100"/>
        <end position="126"/>
    </location>
</feature>
<dbReference type="Gene3D" id="2.150.10.10">
    <property type="entry name" value="Serralysin-like metalloprotease, C-terminal"/>
    <property type="match status" value="2"/>
</dbReference>
<dbReference type="Gene3D" id="3.30.1300.30">
    <property type="entry name" value="GSPII I/J protein-like"/>
    <property type="match status" value="1"/>
</dbReference>
<dbReference type="KEGG" id="mcg:GL4_2744"/>
<sequence length="456" mass="44161">MTNISKIFAWAMLTIAAGAMFVPDRAHAVECSNGGAGPNPAGDDTGDATATACGNGASAAGNSASAYGSGSSAGNYGAAFGVNSAATGNNSSAFGLGSSASGQSGAAFGSGSNASATDSAALGPGATATGIFSAAVATGSLASGEASVAVGRNSRASQTNAAAFGAGARATATNAVAIGSSSVADVANTVSVESSTNQRRIVNVDEGTLSATSTDAVNGSQLYQTNQLVASIADSSQYFKVDAATGSISVGINPQSSGSNAIAMGTNSVATGANSTAIGPNSSATYKNSAAFGNKAKATRANQQVFGTSSNTYTMPGLTSRRSKLAQGSPTHIVTSNANGDLAAYTPAALGLASTSDIVGLQSEIDKLGRRDRALTEGLASVASLAQPILLPGQTFAMRAGWGGYDDASAVSLTAAGLLARDLLHSGSGTLIADAGIGVGTNEGEVAGRAGVTFGW</sequence>
<dbReference type="CDD" id="cd12820">
    <property type="entry name" value="LbR_YadA-like"/>
    <property type="match status" value="1"/>
</dbReference>
<keyword evidence="3" id="KW-0732">Signal</keyword>
<evidence type="ECO:0000313" key="7">
    <source>
        <dbReference type="Proteomes" id="UP000031643"/>
    </source>
</evidence>
<evidence type="ECO:0000259" key="5">
    <source>
        <dbReference type="Pfam" id="PF05662"/>
    </source>
</evidence>
<dbReference type="GO" id="GO:0015031">
    <property type="term" value="P:protein transport"/>
    <property type="evidence" value="ECO:0007669"/>
    <property type="project" value="UniProtKB-KW"/>
</dbReference>
<dbReference type="Gene3D" id="2.60.40.4050">
    <property type="match status" value="1"/>
</dbReference>
<dbReference type="Gene3D" id="1.20.5.170">
    <property type="match status" value="1"/>
</dbReference>
<keyword evidence="7" id="KW-1185">Reference proteome</keyword>
<dbReference type="SUPFAM" id="SSF54523">
    <property type="entry name" value="Pili subunits"/>
    <property type="match status" value="1"/>
</dbReference>
<dbReference type="Pfam" id="PF05658">
    <property type="entry name" value="YadA_head"/>
    <property type="match status" value="5"/>
</dbReference>
<evidence type="ECO:0000256" key="1">
    <source>
        <dbReference type="ARBA" id="ARBA00022448"/>
    </source>
</evidence>
<dbReference type="HOGENOM" id="CLU_039910_0_0_5"/>
<dbReference type="InterPro" id="IPR011049">
    <property type="entry name" value="Serralysin-like_metalloprot_C"/>
</dbReference>
<reference evidence="6 7" key="1">
    <citation type="submission" date="2014-09" db="EMBL/GenBank/DDBJ databases">
        <title>Genome sequencing of Methyloceanibacter caenitepidi Gela4.</title>
        <authorList>
            <person name="Takeuchi M."/>
            <person name="Susumu S."/>
            <person name="Kamagata Y."/>
            <person name="Oshima K."/>
            <person name="Hattori M."/>
            <person name="Iwasaki W."/>
        </authorList>
    </citation>
    <scope>NUCLEOTIDE SEQUENCE [LARGE SCALE GENOMIC DNA]</scope>
    <source>
        <strain evidence="6 7">Gela4</strain>
    </source>
</reference>
<dbReference type="SUPFAM" id="SSF101967">
    <property type="entry name" value="Adhesin YadA, collagen-binding domain"/>
    <property type="match status" value="2"/>
</dbReference>
<dbReference type="GO" id="GO:0019867">
    <property type="term" value="C:outer membrane"/>
    <property type="evidence" value="ECO:0007669"/>
    <property type="project" value="InterPro"/>
</dbReference>
<evidence type="ECO:0000313" key="6">
    <source>
        <dbReference type="EMBL" id="BAQ18178.1"/>
    </source>
</evidence>
<organism evidence="6 7">
    <name type="scientific">Methyloceanibacter caenitepidi</name>
    <dbReference type="NCBI Taxonomy" id="1384459"/>
    <lineage>
        <taxon>Bacteria</taxon>
        <taxon>Pseudomonadati</taxon>
        <taxon>Pseudomonadota</taxon>
        <taxon>Alphaproteobacteria</taxon>
        <taxon>Hyphomicrobiales</taxon>
        <taxon>Hyphomicrobiaceae</taxon>
        <taxon>Methyloceanibacter</taxon>
    </lineage>
</organism>
<evidence type="ECO:0000256" key="3">
    <source>
        <dbReference type="SAM" id="SignalP"/>
    </source>
</evidence>